<gene>
    <name evidence="2" type="ORF">RSO01_29360</name>
</gene>
<dbReference type="RefSeq" id="WP_147149848.1">
    <property type="nucleotide sequence ID" value="NZ_BKAJ01000045.1"/>
</dbReference>
<evidence type="ECO:0008006" key="4">
    <source>
        <dbReference type="Google" id="ProtNLM"/>
    </source>
</evidence>
<comment type="caution">
    <text evidence="2">The sequence shown here is derived from an EMBL/GenBank/DDBJ whole genome shotgun (WGS) entry which is preliminary data.</text>
</comment>
<dbReference type="AlphaFoldDB" id="A0A512N9W0"/>
<protein>
    <recommendedName>
        <fullName evidence="4">Secreted protein</fullName>
    </recommendedName>
</protein>
<feature type="signal peptide" evidence="1">
    <location>
        <begin position="1"/>
        <end position="22"/>
    </location>
</feature>
<keyword evidence="3" id="KW-1185">Reference proteome</keyword>
<accession>A0A512N9W0</accession>
<dbReference type="EMBL" id="BKAJ01000045">
    <property type="protein sequence ID" value="GEP55770.1"/>
    <property type="molecule type" value="Genomic_DNA"/>
</dbReference>
<reference evidence="2 3" key="1">
    <citation type="submission" date="2019-07" db="EMBL/GenBank/DDBJ databases">
        <title>Whole genome shotgun sequence of Reyranella soli NBRC 108950.</title>
        <authorList>
            <person name="Hosoyama A."/>
            <person name="Uohara A."/>
            <person name="Ohji S."/>
            <person name="Ichikawa N."/>
        </authorList>
    </citation>
    <scope>NUCLEOTIDE SEQUENCE [LARGE SCALE GENOMIC DNA]</scope>
    <source>
        <strain evidence="2 3">NBRC 108950</strain>
    </source>
</reference>
<evidence type="ECO:0000256" key="1">
    <source>
        <dbReference type="SAM" id="SignalP"/>
    </source>
</evidence>
<evidence type="ECO:0000313" key="3">
    <source>
        <dbReference type="Proteomes" id="UP000321058"/>
    </source>
</evidence>
<dbReference type="OrthoDB" id="7376365at2"/>
<sequence length="96" mass="9864">MSKVLVVLAAVAAVCLPPAAYAQQGSRAADLQYCAQLSNLYVRYVGRSEAGPNAPVRPDVNGGVALAKCKGGDTVAAIPVLERKLVNAGFTLPPRG</sequence>
<evidence type="ECO:0000313" key="2">
    <source>
        <dbReference type="EMBL" id="GEP55770.1"/>
    </source>
</evidence>
<organism evidence="2 3">
    <name type="scientific">Reyranella soli</name>
    <dbReference type="NCBI Taxonomy" id="1230389"/>
    <lineage>
        <taxon>Bacteria</taxon>
        <taxon>Pseudomonadati</taxon>
        <taxon>Pseudomonadota</taxon>
        <taxon>Alphaproteobacteria</taxon>
        <taxon>Hyphomicrobiales</taxon>
        <taxon>Reyranellaceae</taxon>
        <taxon>Reyranella</taxon>
    </lineage>
</organism>
<dbReference type="Proteomes" id="UP000321058">
    <property type="component" value="Unassembled WGS sequence"/>
</dbReference>
<keyword evidence="1" id="KW-0732">Signal</keyword>
<name>A0A512N9W0_9HYPH</name>
<proteinExistence type="predicted"/>
<feature type="chain" id="PRO_5022166218" description="Secreted protein" evidence="1">
    <location>
        <begin position="23"/>
        <end position="96"/>
    </location>
</feature>